<dbReference type="AlphaFoldDB" id="A0A2P2PK34"/>
<sequence>MDFLFVRHRFLSVQCTSALFYESLSTRRSIF</sequence>
<evidence type="ECO:0000313" key="1">
    <source>
        <dbReference type="EMBL" id="MBX55031.1"/>
    </source>
</evidence>
<dbReference type="EMBL" id="GGEC01074547">
    <property type="protein sequence ID" value="MBX55031.1"/>
    <property type="molecule type" value="Transcribed_RNA"/>
</dbReference>
<name>A0A2P2PK34_RHIMU</name>
<proteinExistence type="predicted"/>
<accession>A0A2P2PK34</accession>
<reference evidence="1" key="1">
    <citation type="submission" date="2018-02" db="EMBL/GenBank/DDBJ databases">
        <title>Rhizophora mucronata_Transcriptome.</title>
        <authorList>
            <person name="Meera S.P."/>
            <person name="Sreeshan A."/>
            <person name="Augustine A."/>
        </authorList>
    </citation>
    <scope>NUCLEOTIDE SEQUENCE</scope>
    <source>
        <tissue evidence="1">Leaf</tissue>
    </source>
</reference>
<organism evidence="1">
    <name type="scientific">Rhizophora mucronata</name>
    <name type="common">Asiatic mangrove</name>
    <dbReference type="NCBI Taxonomy" id="61149"/>
    <lineage>
        <taxon>Eukaryota</taxon>
        <taxon>Viridiplantae</taxon>
        <taxon>Streptophyta</taxon>
        <taxon>Embryophyta</taxon>
        <taxon>Tracheophyta</taxon>
        <taxon>Spermatophyta</taxon>
        <taxon>Magnoliopsida</taxon>
        <taxon>eudicotyledons</taxon>
        <taxon>Gunneridae</taxon>
        <taxon>Pentapetalae</taxon>
        <taxon>rosids</taxon>
        <taxon>fabids</taxon>
        <taxon>Malpighiales</taxon>
        <taxon>Rhizophoraceae</taxon>
        <taxon>Rhizophora</taxon>
    </lineage>
</organism>
<protein>
    <submittedName>
        <fullName evidence="1">Uncharacterized protein</fullName>
    </submittedName>
</protein>